<gene>
    <name evidence="9" type="ORF">FHT02_003910</name>
</gene>
<evidence type="ECO:0000256" key="1">
    <source>
        <dbReference type="ARBA" id="ARBA00010641"/>
    </source>
</evidence>
<feature type="domain" description="RNA polymerase sigma factor 70 region 4 type 2" evidence="8">
    <location>
        <begin position="128"/>
        <end position="179"/>
    </location>
</feature>
<evidence type="ECO:0000256" key="4">
    <source>
        <dbReference type="ARBA" id="ARBA00023125"/>
    </source>
</evidence>
<evidence type="ECO:0000256" key="5">
    <source>
        <dbReference type="ARBA" id="ARBA00023163"/>
    </source>
</evidence>
<dbReference type="InterPro" id="IPR014284">
    <property type="entry name" value="RNA_pol_sigma-70_dom"/>
</dbReference>
<dbReference type="Proteomes" id="UP000527143">
    <property type="component" value="Unassembled WGS sequence"/>
</dbReference>
<evidence type="ECO:0000259" key="8">
    <source>
        <dbReference type="Pfam" id="PF08281"/>
    </source>
</evidence>
<dbReference type="GO" id="GO:0016987">
    <property type="term" value="F:sigma factor activity"/>
    <property type="evidence" value="ECO:0007669"/>
    <property type="project" value="UniProtKB-KW"/>
</dbReference>
<dbReference type="SUPFAM" id="SSF88659">
    <property type="entry name" value="Sigma3 and sigma4 domains of RNA polymerase sigma factors"/>
    <property type="match status" value="1"/>
</dbReference>
<dbReference type="Pfam" id="PF08281">
    <property type="entry name" value="Sigma70_r4_2"/>
    <property type="match status" value="1"/>
</dbReference>
<name>A0A840YSK6_9SPHN</name>
<evidence type="ECO:0000313" key="9">
    <source>
        <dbReference type="EMBL" id="MBB5712650.1"/>
    </source>
</evidence>
<dbReference type="GO" id="GO:0006352">
    <property type="term" value="P:DNA-templated transcription initiation"/>
    <property type="evidence" value="ECO:0007669"/>
    <property type="project" value="InterPro"/>
</dbReference>
<dbReference type="CDD" id="cd06171">
    <property type="entry name" value="Sigma70_r4"/>
    <property type="match status" value="1"/>
</dbReference>
<dbReference type="Pfam" id="PF04542">
    <property type="entry name" value="Sigma70_r2"/>
    <property type="match status" value="1"/>
</dbReference>
<sequence length="186" mass="20857">MTAAEPARRHLVSTLERVAQGDRAALREVYELTSAKLYGICLHILGEQALAEDVLQEVYIHVWQGAGRFDPARASPITWLCMIARNRAIDWRRSSHRYEEALLAARGAAHGTAQTGEWDYGGDDRAGLLRRCMDALEESPRTSIRSAFFEGFTYSELAAHVDVPLATMKSWVRRGLAQLRRCIDNG</sequence>
<dbReference type="InterPro" id="IPR039425">
    <property type="entry name" value="RNA_pol_sigma-70-like"/>
</dbReference>
<dbReference type="InterPro" id="IPR007627">
    <property type="entry name" value="RNA_pol_sigma70_r2"/>
</dbReference>
<dbReference type="RefSeq" id="WP_184091358.1">
    <property type="nucleotide sequence ID" value="NZ_JACIJF010000021.1"/>
</dbReference>
<evidence type="ECO:0000256" key="2">
    <source>
        <dbReference type="ARBA" id="ARBA00023015"/>
    </source>
</evidence>
<evidence type="ECO:0000259" key="7">
    <source>
        <dbReference type="Pfam" id="PF04542"/>
    </source>
</evidence>
<dbReference type="EMBL" id="JACIJF010000021">
    <property type="protein sequence ID" value="MBB5712650.1"/>
    <property type="molecule type" value="Genomic_DNA"/>
</dbReference>
<dbReference type="Gene3D" id="1.10.1740.10">
    <property type="match status" value="1"/>
</dbReference>
<keyword evidence="4 6" id="KW-0238">DNA-binding</keyword>
<keyword evidence="10" id="KW-1185">Reference proteome</keyword>
<comment type="caution">
    <text evidence="9">The sequence shown here is derived from an EMBL/GenBank/DDBJ whole genome shotgun (WGS) entry which is preliminary data.</text>
</comment>
<dbReference type="AlphaFoldDB" id="A0A840YSK6"/>
<evidence type="ECO:0000313" key="10">
    <source>
        <dbReference type="Proteomes" id="UP000527143"/>
    </source>
</evidence>
<keyword evidence="5 6" id="KW-0804">Transcription</keyword>
<dbReference type="PANTHER" id="PTHR43133:SF62">
    <property type="entry name" value="RNA POLYMERASE SIGMA FACTOR SIGZ"/>
    <property type="match status" value="1"/>
</dbReference>
<keyword evidence="2 6" id="KW-0805">Transcription regulation</keyword>
<accession>A0A840YSK6</accession>
<dbReference type="InterPro" id="IPR036388">
    <property type="entry name" value="WH-like_DNA-bd_sf"/>
</dbReference>
<dbReference type="PROSITE" id="PS01063">
    <property type="entry name" value="SIGMA70_ECF"/>
    <property type="match status" value="1"/>
</dbReference>
<evidence type="ECO:0000256" key="6">
    <source>
        <dbReference type="RuleBase" id="RU000716"/>
    </source>
</evidence>
<evidence type="ECO:0000256" key="3">
    <source>
        <dbReference type="ARBA" id="ARBA00023082"/>
    </source>
</evidence>
<dbReference type="InterPro" id="IPR013249">
    <property type="entry name" value="RNA_pol_sigma70_r4_t2"/>
</dbReference>
<dbReference type="Gene3D" id="1.10.10.10">
    <property type="entry name" value="Winged helix-like DNA-binding domain superfamily/Winged helix DNA-binding domain"/>
    <property type="match status" value="1"/>
</dbReference>
<dbReference type="PANTHER" id="PTHR43133">
    <property type="entry name" value="RNA POLYMERASE ECF-TYPE SIGMA FACTO"/>
    <property type="match status" value="1"/>
</dbReference>
<reference evidence="9 10" key="1">
    <citation type="submission" date="2020-08" db="EMBL/GenBank/DDBJ databases">
        <title>Genomic Encyclopedia of Type Strains, Phase IV (KMG-IV): sequencing the most valuable type-strain genomes for metagenomic binning, comparative biology and taxonomic classification.</title>
        <authorList>
            <person name="Goeker M."/>
        </authorList>
    </citation>
    <scope>NUCLEOTIDE SEQUENCE [LARGE SCALE GENOMIC DNA]</scope>
    <source>
        <strain evidence="9 10">DSM 26736</strain>
    </source>
</reference>
<comment type="similarity">
    <text evidence="1 6">Belongs to the sigma-70 factor family. ECF subfamily.</text>
</comment>
<dbReference type="InterPro" id="IPR013324">
    <property type="entry name" value="RNA_pol_sigma_r3/r4-like"/>
</dbReference>
<organism evidence="9 10">
    <name type="scientific">Sphingomonas xinjiangensis</name>
    <dbReference type="NCBI Taxonomy" id="643568"/>
    <lineage>
        <taxon>Bacteria</taxon>
        <taxon>Pseudomonadati</taxon>
        <taxon>Pseudomonadota</taxon>
        <taxon>Alphaproteobacteria</taxon>
        <taxon>Sphingomonadales</taxon>
        <taxon>Sphingomonadaceae</taxon>
        <taxon>Sphingomonas</taxon>
    </lineage>
</organism>
<dbReference type="SUPFAM" id="SSF88946">
    <property type="entry name" value="Sigma2 domain of RNA polymerase sigma factors"/>
    <property type="match status" value="1"/>
</dbReference>
<dbReference type="GO" id="GO:0003677">
    <property type="term" value="F:DNA binding"/>
    <property type="evidence" value="ECO:0007669"/>
    <property type="project" value="UniProtKB-KW"/>
</dbReference>
<keyword evidence="3 6" id="KW-0731">Sigma factor</keyword>
<dbReference type="InterPro" id="IPR013325">
    <property type="entry name" value="RNA_pol_sigma_r2"/>
</dbReference>
<feature type="domain" description="RNA polymerase sigma-70 region 2" evidence="7">
    <location>
        <begin position="33"/>
        <end position="97"/>
    </location>
</feature>
<protein>
    <recommendedName>
        <fullName evidence="6">RNA polymerase sigma factor</fullName>
    </recommendedName>
</protein>
<dbReference type="InterPro" id="IPR000838">
    <property type="entry name" value="RNA_pol_sigma70_ECF_CS"/>
</dbReference>
<proteinExistence type="inferred from homology"/>
<dbReference type="NCBIfam" id="TIGR02937">
    <property type="entry name" value="sigma70-ECF"/>
    <property type="match status" value="1"/>
</dbReference>